<keyword evidence="4 5" id="KW-0472">Membrane</keyword>
<feature type="transmembrane region" description="Helical" evidence="5">
    <location>
        <begin position="103"/>
        <end position="122"/>
    </location>
</feature>
<sequence>MSLARVSLVIIQALTNHWACIPPNPTQEKSRYHKEEMYILQIAPLVFKMHMVIMWICAFFEVVFYLSTLSAFSFSWSPLSSALPFTMLPSKSLVCPHTATPQLHASPIFVIGILAVVLGSYIRLNCFKALGELFTFDLTVHPEHRLVTNSFYAYVRHPAYTGSMLLVAGLAFSHLTEGSWLTECGPLRSNGSAMVVWAAWWVWTLAVGISRAEAEDRQMQKMFPGEWERYADNVAWWFFPGLA</sequence>
<keyword evidence="7" id="KW-1185">Reference proteome</keyword>
<dbReference type="Gene3D" id="1.20.120.1630">
    <property type="match status" value="1"/>
</dbReference>
<evidence type="ECO:0000313" key="7">
    <source>
        <dbReference type="Proteomes" id="UP000772434"/>
    </source>
</evidence>
<evidence type="ECO:0000256" key="4">
    <source>
        <dbReference type="ARBA" id="ARBA00023136"/>
    </source>
</evidence>
<dbReference type="GO" id="GO:0004671">
    <property type="term" value="F:protein C-terminal S-isoprenylcysteine carboxyl O-methyltransferase activity"/>
    <property type="evidence" value="ECO:0007669"/>
    <property type="project" value="UniProtKB-EC"/>
</dbReference>
<evidence type="ECO:0000256" key="3">
    <source>
        <dbReference type="ARBA" id="ARBA00022989"/>
    </source>
</evidence>
<dbReference type="InterPro" id="IPR007269">
    <property type="entry name" value="ICMT_MeTrfase"/>
</dbReference>
<accession>A0A9P5P5N0</accession>
<feature type="transmembrane region" description="Helical" evidence="5">
    <location>
        <begin position="151"/>
        <end position="172"/>
    </location>
</feature>
<dbReference type="EMBL" id="JADNRY010000309">
    <property type="protein sequence ID" value="KAF9059324.1"/>
    <property type="molecule type" value="Genomic_DNA"/>
</dbReference>
<keyword evidence="3 5" id="KW-1133">Transmembrane helix</keyword>
<dbReference type="EC" id="2.1.1.100" evidence="5"/>
<dbReference type="OrthoDB" id="422086at2759"/>
<organism evidence="6 7">
    <name type="scientific">Rhodocollybia butyracea</name>
    <dbReference type="NCBI Taxonomy" id="206335"/>
    <lineage>
        <taxon>Eukaryota</taxon>
        <taxon>Fungi</taxon>
        <taxon>Dikarya</taxon>
        <taxon>Basidiomycota</taxon>
        <taxon>Agaricomycotina</taxon>
        <taxon>Agaricomycetes</taxon>
        <taxon>Agaricomycetidae</taxon>
        <taxon>Agaricales</taxon>
        <taxon>Marasmiineae</taxon>
        <taxon>Omphalotaceae</taxon>
        <taxon>Rhodocollybia</taxon>
    </lineage>
</organism>
<dbReference type="PANTHER" id="PTHR12714">
    <property type="entry name" value="PROTEIN-S ISOPRENYLCYSTEINE O-METHYLTRANSFERASE"/>
    <property type="match status" value="1"/>
</dbReference>
<keyword evidence="5" id="KW-0256">Endoplasmic reticulum</keyword>
<comment type="catalytic activity">
    <reaction evidence="5">
        <text>[protein]-C-terminal S-[(2E,6E)-farnesyl]-L-cysteine + S-adenosyl-L-methionine = [protein]-C-terminal S-[(2E,6E)-farnesyl]-L-cysteine methyl ester + S-adenosyl-L-homocysteine</text>
        <dbReference type="Rhea" id="RHEA:21672"/>
        <dbReference type="Rhea" id="RHEA-COMP:12125"/>
        <dbReference type="Rhea" id="RHEA-COMP:12126"/>
        <dbReference type="ChEBI" id="CHEBI:57856"/>
        <dbReference type="ChEBI" id="CHEBI:59789"/>
        <dbReference type="ChEBI" id="CHEBI:90510"/>
        <dbReference type="ChEBI" id="CHEBI:90511"/>
        <dbReference type="EC" id="2.1.1.100"/>
    </reaction>
</comment>
<gene>
    <name evidence="6" type="ORF">BDP27DRAFT_1239029</name>
</gene>
<dbReference type="PANTHER" id="PTHR12714:SF9">
    <property type="entry name" value="PROTEIN-S-ISOPRENYLCYSTEINE O-METHYLTRANSFERASE"/>
    <property type="match status" value="1"/>
</dbReference>
<evidence type="ECO:0000256" key="5">
    <source>
        <dbReference type="RuleBase" id="RU362022"/>
    </source>
</evidence>
<dbReference type="GO" id="GO:0005789">
    <property type="term" value="C:endoplasmic reticulum membrane"/>
    <property type="evidence" value="ECO:0007669"/>
    <property type="project" value="UniProtKB-SubCell"/>
</dbReference>
<comment type="similarity">
    <text evidence="5">Belongs to the class VI-like SAM-binding methyltransferase superfamily. Isoprenylcysteine carboxyl methyltransferase family.</text>
</comment>
<evidence type="ECO:0000313" key="6">
    <source>
        <dbReference type="EMBL" id="KAF9059324.1"/>
    </source>
</evidence>
<evidence type="ECO:0000256" key="1">
    <source>
        <dbReference type="ARBA" id="ARBA00004141"/>
    </source>
</evidence>
<dbReference type="AlphaFoldDB" id="A0A9P5P5N0"/>
<keyword evidence="5" id="KW-0808">Transferase</keyword>
<proteinExistence type="inferred from homology"/>
<feature type="transmembrane region" description="Helical" evidence="5">
    <location>
        <begin position="52"/>
        <end position="76"/>
    </location>
</feature>
<feature type="transmembrane region" description="Helical" evidence="5">
    <location>
        <begin position="192"/>
        <end position="212"/>
    </location>
</feature>
<comment type="subcellular location">
    <subcellularLocation>
        <location evidence="5">Endoplasmic reticulum membrane</location>
        <topology evidence="5">Multi-pass membrane protein</topology>
    </subcellularLocation>
    <subcellularLocation>
        <location evidence="1">Membrane</location>
        <topology evidence="1">Multi-pass membrane protein</topology>
    </subcellularLocation>
</comment>
<reference evidence="6" key="1">
    <citation type="submission" date="2020-11" db="EMBL/GenBank/DDBJ databases">
        <authorList>
            <consortium name="DOE Joint Genome Institute"/>
            <person name="Ahrendt S."/>
            <person name="Riley R."/>
            <person name="Andreopoulos W."/>
            <person name="Labutti K."/>
            <person name="Pangilinan J."/>
            <person name="Ruiz-Duenas F.J."/>
            <person name="Barrasa J.M."/>
            <person name="Sanchez-Garcia M."/>
            <person name="Camarero S."/>
            <person name="Miyauchi S."/>
            <person name="Serrano A."/>
            <person name="Linde D."/>
            <person name="Babiker R."/>
            <person name="Drula E."/>
            <person name="Ayuso-Fernandez I."/>
            <person name="Pacheco R."/>
            <person name="Padilla G."/>
            <person name="Ferreira P."/>
            <person name="Barriuso J."/>
            <person name="Kellner H."/>
            <person name="Castanera R."/>
            <person name="Alfaro M."/>
            <person name="Ramirez L."/>
            <person name="Pisabarro A.G."/>
            <person name="Kuo A."/>
            <person name="Tritt A."/>
            <person name="Lipzen A."/>
            <person name="He G."/>
            <person name="Yan M."/>
            <person name="Ng V."/>
            <person name="Cullen D."/>
            <person name="Martin F."/>
            <person name="Rosso M.-N."/>
            <person name="Henrissat B."/>
            <person name="Hibbett D."/>
            <person name="Martinez A.T."/>
            <person name="Grigoriev I.V."/>
        </authorList>
    </citation>
    <scope>NUCLEOTIDE SEQUENCE</scope>
    <source>
        <strain evidence="6">AH 40177</strain>
    </source>
</reference>
<dbReference type="GO" id="GO:0032259">
    <property type="term" value="P:methylation"/>
    <property type="evidence" value="ECO:0007669"/>
    <property type="project" value="UniProtKB-KW"/>
</dbReference>
<protein>
    <recommendedName>
        <fullName evidence="5">Protein-S-isoprenylcysteine O-methyltransferase</fullName>
        <ecNumber evidence="5">2.1.1.100</ecNumber>
    </recommendedName>
</protein>
<comment type="caution">
    <text evidence="6">The sequence shown here is derived from an EMBL/GenBank/DDBJ whole genome shotgun (WGS) entry which is preliminary data.</text>
</comment>
<name>A0A9P5P5N0_9AGAR</name>
<keyword evidence="5" id="KW-0489">Methyltransferase</keyword>
<keyword evidence="2 5" id="KW-0812">Transmembrane</keyword>
<dbReference type="Proteomes" id="UP000772434">
    <property type="component" value="Unassembled WGS sequence"/>
</dbReference>
<evidence type="ECO:0000256" key="2">
    <source>
        <dbReference type="ARBA" id="ARBA00022692"/>
    </source>
</evidence>
<keyword evidence="5" id="KW-0949">S-adenosyl-L-methionine</keyword>
<dbReference type="Pfam" id="PF04140">
    <property type="entry name" value="ICMT"/>
    <property type="match status" value="1"/>
</dbReference>